<organism evidence="1 2">
    <name type="scientific">Meloidogyne enterolobii</name>
    <name type="common">Root-knot nematode worm</name>
    <name type="synonym">Meloidogyne mayaguensis</name>
    <dbReference type="NCBI Taxonomy" id="390850"/>
    <lineage>
        <taxon>Eukaryota</taxon>
        <taxon>Metazoa</taxon>
        <taxon>Ecdysozoa</taxon>
        <taxon>Nematoda</taxon>
        <taxon>Chromadorea</taxon>
        <taxon>Rhabditida</taxon>
        <taxon>Tylenchina</taxon>
        <taxon>Tylenchomorpha</taxon>
        <taxon>Tylenchoidea</taxon>
        <taxon>Meloidogynidae</taxon>
        <taxon>Meloidogyninae</taxon>
        <taxon>Meloidogyne</taxon>
    </lineage>
</organism>
<proteinExistence type="predicted"/>
<dbReference type="AlphaFoldDB" id="A0A6V7WSR7"/>
<name>A0A6V7WSR7_MELEN</name>
<reference evidence="1 2" key="1">
    <citation type="submission" date="2020-08" db="EMBL/GenBank/DDBJ databases">
        <authorList>
            <person name="Koutsovoulos G."/>
            <person name="Danchin GJ E."/>
        </authorList>
    </citation>
    <scope>NUCLEOTIDE SEQUENCE [LARGE SCALE GENOMIC DNA]</scope>
</reference>
<protein>
    <submittedName>
        <fullName evidence="1">Uncharacterized protein</fullName>
    </submittedName>
</protein>
<accession>A0A6V7WSR7</accession>
<dbReference type="Proteomes" id="UP000580250">
    <property type="component" value="Unassembled WGS sequence"/>
</dbReference>
<dbReference type="EMBL" id="CAJEWN010000788">
    <property type="protein sequence ID" value="CAD2190109.1"/>
    <property type="molecule type" value="Genomic_DNA"/>
</dbReference>
<evidence type="ECO:0000313" key="1">
    <source>
        <dbReference type="EMBL" id="CAD2190109.1"/>
    </source>
</evidence>
<gene>
    <name evidence="1" type="ORF">MENT_LOCUS42872</name>
</gene>
<evidence type="ECO:0000313" key="2">
    <source>
        <dbReference type="Proteomes" id="UP000580250"/>
    </source>
</evidence>
<sequence length="49" mass="5598">MKASRRLSLLNLTNRKAEDFSATSGKLRIFLKAEDFSAISGYPKYFINQ</sequence>
<comment type="caution">
    <text evidence="1">The sequence shown here is derived from an EMBL/GenBank/DDBJ whole genome shotgun (WGS) entry which is preliminary data.</text>
</comment>